<sequence length="271" mass="28931">MGPAKAPAVAPPKFEFIPAREHGAVLPAAEAKLGELWRLLGAQRGRDGTLTYNPACNESSLVWTKGIKGDAVENEKQRFCIFKRFSFPHDAELRTVAEAALGVPKVALLFLIRGDLFHHHVWRRWFEAAAGQLPADAVHASLCRGDVAASPAGESAPGLRLLGGEEAAEEEDPEDAEQVAAACGWNATNGEAIPMGSGSGAGGVIAQQHLFSVYVHTPPGLTGVRDDDLPELFRGHLITDRLQAEWGTHQPRAEEALSCGPCSAWAVPALR</sequence>
<name>A0A2P6V2T8_9CHLO</name>
<evidence type="ECO:0000313" key="1">
    <source>
        <dbReference type="EMBL" id="PSC68402.1"/>
    </source>
</evidence>
<dbReference type="AlphaFoldDB" id="A0A2P6V2T8"/>
<keyword evidence="2" id="KW-1185">Reference proteome</keyword>
<evidence type="ECO:0000313" key="2">
    <source>
        <dbReference type="Proteomes" id="UP000239649"/>
    </source>
</evidence>
<accession>A0A2P6V2T8</accession>
<dbReference type="Proteomes" id="UP000239649">
    <property type="component" value="Unassembled WGS sequence"/>
</dbReference>
<reference evidence="1 2" key="1">
    <citation type="journal article" date="2018" name="Plant J.">
        <title>Genome sequences of Chlorella sorokiniana UTEX 1602 and Micractinium conductrix SAG 241.80: implications to maltose excretion by a green alga.</title>
        <authorList>
            <person name="Arriola M.B."/>
            <person name="Velmurugan N."/>
            <person name="Zhang Y."/>
            <person name="Plunkett M.H."/>
            <person name="Hondzo H."/>
            <person name="Barney B.M."/>
        </authorList>
    </citation>
    <scope>NUCLEOTIDE SEQUENCE [LARGE SCALE GENOMIC DNA]</scope>
    <source>
        <strain evidence="1 2">SAG 241.80</strain>
    </source>
</reference>
<protein>
    <submittedName>
        <fullName evidence="1">Beta-1,6-N-acetylglucosaminyltransferase enzyme</fullName>
    </submittedName>
</protein>
<gene>
    <name evidence="1" type="ORF">C2E20_7968</name>
</gene>
<proteinExistence type="predicted"/>
<organism evidence="1 2">
    <name type="scientific">Micractinium conductrix</name>
    <dbReference type="NCBI Taxonomy" id="554055"/>
    <lineage>
        <taxon>Eukaryota</taxon>
        <taxon>Viridiplantae</taxon>
        <taxon>Chlorophyta</taxon>
        <taxon>core chlorophytes</taxon>
        <taxon>Trebouxiophyceae</taxon>
        <taxon>Chlorellales</taxon>
        <taxon>Chlorellaceae</taxon>
        <taxon>Chlorella clade</taxon>
        <taxon>Micractinium</taxon>
    </lineage>
</organism>
<dbReference type="GO" id="GO:0016757">
    <property type="term" value="F:glycosyltransferase activity"/>
    <property type="evidence" value="ECO:0007669"/>
    <property type="project" value="UniProtKB-KW"/>
</dbReference>
<comment type="caution">
    <text evidence="1">The sequence shown here is derived from an EMBL/GenBank/DDBJ whole genome shotgun (WGS) entry which is preliminary data.</text>
</comment>
<dbReference type="EMBL" id="LHPF02000037">
    <property type="protein sequence ID" value="PSC68402.1"/>
    <property type="molecule type" value="Genomic_DNA"/>
</dbReference>